<comment type="caution">
    <text evidence="1">The sequence shown here is derived from an EMBL/GenBank/DDBJ whole genome shotgun (WGS) entry which is preliminary data.</text>
</comment>
<proteinExistence type="predicted"/>
<evidence type="ECO:0000313" key="1">
    <source>
        <dbReference type="EMBL" id="KAF2560876.1"/>
    </source>
</evidence>
<name>A0A8S9HXH4_BRACR</name>
<sequence length="109" mass="12164">MWAMYVVEANPGCPSEFELSFVLTAASTMVPHLIGRYCMTNHAQKRNYEPMTFSRLEMPYVVEHPGCSAVVALMLLEMHAVGKDVNAVKFTEEQARAAGENYAIEALHL</sequence>
<reference evidence="1" key="1">
    <citation type="submission" date="2019-12" db="EMBL/GenBank/DDBJ databases">
        <title>Genome sequencing and annotation of Brassica cretica.</title>
        <authorList>
            <person name="Studholme D.J."/>
            <person name="Sarris P.F."/>
        </authorList>
    </citation>
    <scope>NUCLEOTIDE SEQUENCE</scope>
    <source>
        <strain evidence="1">PFS-102/07</strain>
        <tissue evidence="1">Leaf</tissue>
    </source>
</reference>
<accession>A0A8S9HXH4</accession>
<dbReference type="EMBL" id="QGKY02001250">
    <property type="protein sequence ID" value="KAF2560876.1"/>
    <property type="molecule type" value="Genomic_DNA"/>
</dbReference>
<gene>
    <name evidence="1" type="ORF">F2Q70_00014272</name>
</gene>
<dbReference type="AlphaFoldDB" id="A0A8S9HXH4"/>
<organism evidence="1">
    <name type="scientific">Brassica cretica</name>
    <name type="common">Mustard</name>
    <dbReference type="NCBI Taxonomy" id="69181"/>
    <lineage>
        <taxon>Eukaryota</taxon>
        <taxon>Viridiplantae</taxon>
        <taxon>Streptophyta</taxon>
        <taxon>Embryophyta</taxon>
        <taxon>Tracheophyta</taxon>
        <taxon>Spermatophyta</taxon>
        <taxon>Magnoliopsida</taxon>
        <taxon>eudicotyledons</taxon>
        <taxon>Gunneridae</taxon>
        <taxon>Pentapetalae</taxon>
        <taxon>rosids</taxon>
        <taxon>malvids</taxon>
        <taxon>Brassicales</taxon>
        <taxon>Brassicaceae</taxon>
        <taxon>Brassiceae</taxon>
        <taxon>Brassica</taxon>
    </lineage>
</organism>
<protein>
    <submittedName>
        <fullName evidence="1">Uncharacterized protein</fullName>
    </submittedName>
</protein>